<dbReference type="EMBL" id="CP042806">
    <property type="protein sequence ID" value="QEE30344.1"/>
    <property type="molecule type" value="Genomic_DNA"/>
</dbReference>
<feature type="DNA-binding region" description="H-T-H motif" evidence="4">
    <location>
        <begin position="44"/>
        <end position="63"/>
    </location>
</feature>
<dbReference type="Gene3D" id="1.10.357.10">
    <property type="entry name" value="Tetracycline Repressor, domain 2"/>
    <property type="match status" value="1"/>
</dbReference>
<dbReference type="Pfam" id="PF17918">
    <property type="entry name" value="TetR_C_15"/>
    <property type="match status" value="1"/>
</dbReference>
<evidence type="ECO:0000256" key="2">
    <source>
        <dbReference type="ARBA" id="ARBA00023125"/>
    </source>
</evidence>
<dbReference type="OrthoDB" id="9816320at2"/>
<dbReference type="Proteomes" id="UP000321820">
    <property type="component" value="Chromosome"/>
</dbReference>
<organism evidence="7 8">
    <name type="scientific">Terriglobus albidus</name>
    <dbReference type="NCBI Taxonomy" id="1592106"/>
    <lineage>
        <taxon>Bacteria</taxon>
        <taxon>Pseudomonadati</taxon>
        <taxon>Acidobacteriota</taxon>
        <taxon>Terriglobia</taxon>
        <taxon>Terriglobales</taxon>
        <taxon>Acidobacteriaceae</taxon>
        <taxon>Terriglobus</taxon>
    </lineage>
</organism>
<keyword evidence="1" id="KW-0805">Transcription regulation</keyword>
<evidence type="ECO:0000259" key="6">
    <source>
        <dbReference type="PROSITE" id="PS50977"/>
    </source>
</evidence>
<dbReference type="PANTHER" id="PTHR30055">
    <property type="entry name" value="HTH-TYPE TRANSCRIPTIONAL REGULATOR RUTR"/>
    <property type="match status" value="1"/>
</dbReference>
<name>A0A5B9EFB0_9BACT</name>
<dbReference type="GO" id="GO:0003700">
    <property type="term" value="F:DNA-binding transcription factor activity"/>
    <property type="evidence" value="ECO:0007669"/>
    <property type="project" value="TreeGrafter"/>
</dbReference>
<accession>A0A5B9EFB0</accession>
<dbReference type="Pfam" id="PF00440">
    <property type="entry name" value="TetR_N"/>
    <property type="match status" value="1"/>
</dbReference>
<evidence type="ECO:0000256" key="1">
    <source>
        <dbReference type="ARBA" id="ARBA00023015"/>
    </source>
</evidence>
<evidence type="ECO:0000256" key="4">
    <source>
        <dbReference type="PROSITE-ProRule" id="PRU00335"/>
    </source>
</evidence>
<reference evidence="7 8" key="1">
    <citation type="submission" date="2019-08" db="EMBL/GenBank/DDBJ databases">
        <title>Complete genome sequence of Terriglobus albidus strain ORNL.</title>
        <authorList>
            <person name="Podar M."/>
        </authorList>
    </citation>
    <scope>NUCLEOTIDE SEQUENCE [LARGE SCALE GENOMIC DNA]</scope>
    <source>
        <strain evidence="7 8">ORNL</strain>
    </source>
</reference>
<sequence length="208" mass="23433">MRTPSGRSSEKRRTPQRPRGERRVAEVLDAAAQVLAERGYEAATMTEIALRANISAGTAYQYFADKEALFYALDTRYAEEMAALWPPLRERVAALGIAEFADALVDALVGFMMARPAYLQLLNAPVRFKRPAKQRFALRESFEALLRELSPGLSIVNARRITTVTLKIIMTLPATYAGIDHAEQKMIAEEFRTVLRCYLTLRLKPQPE</sequence>
<feature type="region of interest" description="Disordered" evidence="5">
    <location>
        <begin position="1"/>
        <end position="22"/>
    </location>
</feature>
<keyword evidence="8" id="KW-1185">Reference proteome</keyword>
<evidence type="ECO:0000313" key="7">
    <source>
        <dbReference type="EMBL" id="QEE30344.1"/>
    </source>
</evidence>
<dbReference type="InterPro" id="IPR041669">
    <property type="entry name" value="TetR_C_15"/>
</dbReference>
<gene>
    <name evidence="7" type="ORF">FTW19_21590</name>
</gene>
<dbReference type="AlphaFoldDB" id="A0A5B9EFB0"/>
<dbReference type="KEGG" id="talb:FTW19_21590"/>
<keyword evidence="2 4" id="KW-0238">DNA-binding</keyword>
<keyword evidence="3" id="KW-0804">Transcription</keyword>
<evidence type="ECO:0000256" key="5">
    <source>
        <dbReference type="SAM" id="MobiDB-lite"/>
    </source>
</evidence>
<proteinExistence type="predicted"/>
<dbReference type="GO" id="GO:0000976">
    <property type="term" value="F:transcription cis-regulatory region binding"/>
    <property type="evidence" value="ECO:0007669"/>
    <property type="project" value="TreeGrafter"/>
</dbReference>
<dbReference type="RefSeq" id="WP_147649613.1">
    <property type="nucleotide sequence ID" value="NZ_CP042806.1"/>
</dbReference>
<dbReference type="InterPro" id="IPR009057">
    <property type="entry name" value="Homeodomain-like_sf"/>
</dbReference>
<dbReference type="PANTHER" id="PTHR30055:SF234">
    <property type="entry name" value="HTH-TYPE TRANSCRIPTIONAL REGULATOR BETI"/>
    <property type="match status" value="1"/>
</dbReference>
<dbReference type="InterPro" id="IPR001647">
    <property type="entry name" value="HTH_TetR"/>
</dbReference>
<evidence type="ECO:0000256" key="3">
    <source>
        <dbReference type="ARBA" id="ARBA00023163"/>
    </source>
</evidence>
<feature type="compositionally biased region" description="Basic and acidic residues" evidence="5">
    <location>
        <begin position="8"/>
        <end position="22"/>
    </location>
</feature>
<protein>
    <submittedName>
        <fullName evidence="7">TetR/AcrR family transcriptional regulator</fullName>
    </submittedName>
</protein>
<dbReference type="PRINTS" id="PR00455">
    <property type="entry name" value="HTHTETR"/>
</dbReference>
<dbReference type="InterPro" id="IPR023772">
    <property type="entry name" value="DNA-bd_HTH_TetR-type_CS"/>
</dbReference>
<dbReference type="PROSITE" id="PS01081">
    <property type="entry name" value="HTH_TETR_1"/>
    <property type="match status" value="1"/>
</dbReference>
<evidence type="ECO:0000313" key="8">
    <source>
        <dbReference type="Proteomes" id="UP000321820"/>
    </source>
</evidence>
<dbReference type="PROSITE" id="PS50977">
    <property type="entry name" value="HTH_TETR_2"/>
    <property type="match status" value="1"/>
</dbReference>
<dbReference type="SUPFAM" id="SSF46689">
    <property type="entry name" value="Homeodomain-like"/>
    <property type="match status" value="1"/>
</dbReference>
<feature type="domain" description="HTH tetR-type" evidence="6">
    <location>
        <begin position="21"/>
        <end position="81"/>
    </location>
</feature>
<dbReference type="InterPro" id="IPR050109">
    <property type="entry name" value="HTH-type_TetR-like_transc_reg"/>
</dbReference>